<dbReference type="Pfam" id="PF26390">
    <property type="entry name" value="MamS_MamX"/>
    <property type="match status" value="1"/>
</dbReference>
<reference evidence="2" key="1">
    <citation type="journal article" date="2020" name="mSystems">
        <title>Genome- and Community-Level Interaction Insights into Carbon Utilization and Element Cycling Functions of Hydrothermarchaeota in Hydrothermal Sediment.</title>
        <authorList>
            <person name="Zhou Z."/>
            <person name="Liu Y."/>
            <person name="Xu W."/>
            <person name="Pan J."/>
            <person name="Luo Z.H."/>
            <person name="Li M."/>
        </authorList>
    </citation>
    <scope>NUCLEOTIDE SEQUENCE [LARGE SCALE GENOMIC DNA]</scope>
    <source>
        <strain evidence="2">SpSt-69</strain>
    </source>
</reference>
<name>A0A7V3ZZA3_UNCW3</name>
<protein>
    <recommendedName>
        <fullName evidence="1">Magnetosome protein MamS/MamX domain-containing protein</fullName>
    </recommendedName>
</protein>
<dbReference type="AlphaFoldDB" id="A0A7V3ZZA3"/>
<evidence type="ECO:0000313" key="2">
    <source>
        <dbReference type="EMBL" id="HGL18407.1"/>
    </source>
</evidence>
<dbReference type="EMBL" id="DTDJ01000051">
    <property type="protein sequence ID" value="HGL18407.1"/>
    <property type="molecule type" value="Genomic_DNA"/>
</dbReference>
<gene>
    <name evidence="2" type="ORF">ENU66_08780</name>
</gene>
<sequence>MRFLLLTFLTLIPKYFYNVKDTTTVIGEVKKVEKDQVEGSKVYHIVLFLSEGDTTHKVILGPAWFIEEIPKEGDSCTVEGSIFNADSMIYIIARRIMNMRTQTVLTLRTQLGFPLWGRRGSETKRIGGIGDGLRRKR</sequence>
<comment type="caution">
    <text evidence="2">The sequence shown here is derived from an EMBL/GenBank/DDBJ whole genome shotgun (WGS) entry which is preliminary data.</text>
</comment>
<dbReference type="InterPro" id="IPR058837">
    <property type="entry name" value="MamS_MamX_dom"/>
</dbReference>
<organism evidence="2">
    <name type="scientific">candidate division WOR-3 bacterium</name>
    <dbReference type="NCBI Taxonomy" id="2052148"/>
    <lineage>
        <taxon>Bacteria</taxon>
        <taxon>Bacteria division WOR-3</taxon>
    </lineage>
</organism>
<proteinExistence type="predicted"/>
<accession>A0A7V3ZZA3</accession>
<feature type="domain" description="Magnetosome protein MamS/MamX" evidence="1">
    <location>
        <begin position="22"/>
        <end position="98"/>
    </location>
</feature>
<evidence type="ECO:0000259" key="1">
    <source>
        <dbReference type="Pfam" id="PF26390"/>
    </source>
</evidence>